<dbReference type="EMBL" id="JAFIQS010000007">
    <property type="protein sequence ID" value="KAG5167423.1"/>
    <property type="molecule type" value="Genomic_DNA"/>
</dbReference>
<keyword evidence="1" id="KW-0853">WD repeat</keyword>
<dbReference type="SUPFAM" id="SSF50978">
    <property type="entry name" value="WD40 repeat-like"/>
    <property type="match status" value="1"/>
</dbReference>
<gene>
    <name evidence="6" type="ORF">JR316_007772</name>
    <name evidence="5" type="ORF">JR316_009697</name>
    <name evidence="4" type="ORF">JR316_012108</name>
</gene>
<keyword evidence="2" id="KW-0677">Repeat</keyword>
<dbReference type="InterPro" id="IPR001680">
    <property type="entry name" value="WD40_rpt"/>
</dbReference>
<comment type="caution">
    <text evidence="4">The sequence shown here is derived from an EMBL/GenBank/DDBJ whole genome shotgun (WGS) entry which is preliminary data.</text>
</comment>
<evidence type="ECO:0000313" key="6">
    <source>
        <dbReference type="EMBL" id="KAG5167423.1"/>
    </source>
</evidence>
<dbReference type="EMBL" id="JAFIQS010000017">
    <property type="protein sequence ID" value="KAG5162724.1"/>
    <property type="molecule type" value="Genomic_DNA"/>
</dbReference>
<evidence type="ECO:0000313" key="5">
    <source>
        <dbReference type="EMBL" id="KAG5165003.1"/>
    </source>
</evidence>
<name>A0A8H8CF90_PSICU</name>
<evidence type="ECO:0000256" key="2">
    <source>
        <dbReference type="ARBA" id="ARBA00022737"/>
    </source>
</evidence>
<keyword evidence="3" id="KW-0812">Transmembrane</keyword>
<accession>A0A8H8CF90</accession>
<dbReference type="InterPro" id="IPR015943">
    <property type="entry name" value="WD40/YVTN_repeat-like_dom_sf"/>
</dbReference>
<keyword evidence="3" id="KW-0472">Membrane</keyword>
<sequence>MNLNSSFVLAKELKNPGIEHVDHLLFSSNGKFLVAAGDRDKVFIWNTETFRTEQVLENKQWGQVSCLAWAYTELPSREPSTVLCVGNVFGGMSMFLMDSRSVKPFTERGTVIQLFTPNDIVENLVFDKINGRLIASSHSGAVKMYSVDAVAGSANLVWEAPSNRPGIPTSVLFFGSTNEKLLSFGLENGDVCCRDASNGEVLWTKKLASGIGSAAISSDQTVIIVNNLNNGNFDVYQTPDMSPLQTLAVGDSVTTHKYFIKQCRFIEGTKLSVCGSHTNKVHIFDVANNYVLQTLTSSPKEAHMTQAIAVTMAESRKVCIAASSNGFIYLWEKRSQPFVGVGETQTQPANTLLHYARTNGPFIAFVMACTYANWAPYLFALFAFLTSKAQYYGLLNANEGNLENLEL</sequence>
<feature type="transmembrane region" description="Helical" evidence="3">
    <location>
        <begin position="362"/>
        <end position="385"/>
    </location>
</feature>
<dbReference type="AlphaFoldDB" id="A0A8H8CF90"/>
<dbReference type="SMART" id="SM00320">
    <property type="entry name" value="WD40"/>
    <property type="match status" value="4"/>
</dbReference>
<dbReference type="Pfam" id="PF00400">
    <property type="entry name" value="WD40"/>
    <property type="match status" value="1"/>
</dbReference>
<dbReference type="InterPro" id="IPR051179">
    <property type="entry name" value="WD_repeat_multifunction"/>
</dbReference>
<organism evidence="4">
    <name type="scientific">Psilocybe cubensis</name>
    <name type="common">Psychedelic mushroom</name>
    <name type="synonym">Stropharia cubensis</name>
    <dbReference type="NCBI Taxonomy" id="181762"/>
    <lineage>
        <taxon>Eukaryota</taxon>
        <taxon>Fungi</taxon>
        <taxon>Dikarya</taxon>
        <taxon>Basidiomycota</taxon>
        <taxon>Agaricomycotina</taxon>
        <taxon>Agaricomycetes</taxon>
        <taxon>Agaricomycetidae</taxon>
        <taxon>Agaricales</taxon>
        <taxon>Agaricineae</taxon>
        <taxon>Strophariaceae</taxon>
        <taxon>Psilocybe</taxon>
    </lineage>
</organism>
<evidence type="ECO:0000256" key="1">
    <source>
        <dbReference type="ARBA" id="ARBA00022574"/>
    </source>
</evidence>
<dbReference type="Gene3D" id="2.40.10.480">
    <property type="match status" value="1"/>
</dbReference>
<evidence type="ECO:0000313" key="4">
    <source>
        <dbReference type="EMBL" id="KAG5162724.1"/>
    </source>
</evidence>
<proteinExistence type="predicted"/>
<reference evidence="4" key="1">
    <citation type="submission" date="2021-02" db="EMBL/GenBank/DDBJ databases">
        <title>Psilocybe cubensis genome.</title>
        <authorList>
            <person name="Mckernan K.J."/>
            <person name="Crawford S."/>
            <person name="Trippe A."/>
            <person name="Kane L.T."/>
            <person name="Mclaughlin S."/>
        </authorList>
    </citation>
    <scope>NUCLEOTIDE SEQUENCE [LARGE SCALE GENOMIC DNA]</scope>
    <source>
        <strain evidence="4">MGC-MH-2018</strain>
    </source>
</reference>
<dbReference type="InterPro" id="IPR036322">
    <property type="entry name" value="WD40_repeat_dom_sf"/>
</dbReference>
<dbReference type="EMBL" id="JAFIQS010000010">
    <property type="protein sequence ID" value="KAG5165003.1"/>
    <property type="molecule type" value="Genomic_DNA"/>
</dbReference>
<keyword evidence="3" id="KW-1133">Transmembrane helix</keyword>
<protein>
    <submittedName>
        <fullName evidence="4">Uncharacterized protein</fullName>
    </submittedName>
</protein>
<dbReference type="PANTHER" id="PTHR19857">
    <property type="entry name" value="MITOCHONDRIAL DIVISION PROTEIN 1-RELATED"/>
    <property type="match status" value="1"/>
</dbReference>
<dbReference type="Gene3D" id="2.130.10.10">
    <property type="entry name" value="YVTN repeat-like/Quinoprotein amine dehydrogenase"/>
    <property type="match status" value="2"/>
</dbReference>
<evidence type="ECO:0000256" key="3">
    <source>
        <dbReference type="SAM" id="Phobius"/>
    </source>
</evidence>